<dbReference type="GO" id="GO:0004175">
    <property type="term" value="F:endopeptidase activity"/>
    <property type="evidence" value="ECO:0007669"/>
    <property type="project" value="UniProtKB-ARBA"/>
</dbReference>
<dbReference type="GO" id="GO:0006508">
    <property type="term" value="P:proteolysis"/>
    <property type="evidence" value="ECO:0007669"/>
    <property type="project" value="UniProtKB-KW"/>
</dbReference>
<keyword evidence="3" id="KW-0645">Protease</keyword>
<evidence type="ECO:0000313" key="3">
    <source>
        <dbReference type="EMBL" id="PVM91045.1"/>
    </source>
</evidence>
<name>A0A2T9K4Z0_9CAUL</name>
<evidence type="ECO:0000259" key="2">
    <source>
        <dbReference type="Pfam" id="PF02517"/>
    </source>
</evidence>
<feature type="domain" description="CAAX prenyl protease 2/Lysostaphin resistance protein A-like" evidence="2">
    <location>
        <begin position="87"/>
        <end position="185"/>
    </location>
</feature>
<dbReference type="AlphaFoldDB" id="A0A2T9K4Z0"/>
<feature type="transmembrane region" description="Helical" evidence="1">
    <location>
        <begin position="175"/>
        <end position="193"/>
    </location>
</feature>
<dbReference type="Proteomes" id="UP000245073">
    <property type="component" value="Unassembled WGS sequence"/>
</dbReference>
<feature type="transmembrane region" description="Helical" evidence="1">
    <location>
        <begin position="149"/>
        <end position="168"/>
    </location>
</feature>
<dbReference type="OrthoDB" id="193898at2"/>
<comment type="caution">
    <text evidence="3">The sequence shown here is derived from an EMBL/GenBank/DDBJ whole genome shotgun (WGS) entry which is preliminary data.</text>
</comment>
<feature type="transmembrane region" description="Helical" evidence="1">
    <location>
        <begin position="56"/>
        <end position="77"/>
    </location>
</feature>
<keyword evidence="1" id="KW-0472">Membrane</keyword>
<sequence length="200" mass="21798">MGLSIEGSEPAVEAVVARLSQVRERQSREAARPSGGLKRRLATVLKTLPDAAGWRWCALVALACGALMSAIGFWTGLYRLTDTAPGLPLRLLTVWLIPALGEEIPFRGVLLPGRDETRRPVLWIAVSTGLYVAWHPFETLTFLPHATTFLRWDFLVCTAILGLACALMRLRTGSLWPAVLLHGGFVVAWQTWLGGVSALG</sequence>
<dbReference type="Pfam" id="PF02517">
    <property type="entry name" value="Rce1-like"/>
    <property type="match status" value="1"/>
</dbReference>
<keyword evidence="3" id="KW-0378">Hydrolase</keyword>
<keyword evidence="1" id="KW-0812">Transmembrane</keyword>
<protein>
    <submittedName>
        <fullName evidence="3">CPBP family intramembrane metalloprotease</fullName>
    </submittedName>
</protein>
<keyword evidence="4" id="KW-1185">Reference proteome</keyword>
<feature type="transmembrane region" description="Helical" evidence="1">
    <location>
        <begin position="121"/>
        <end position="137"/>
    </location>
</feature>
<dbReference type="GO" id="GO:0080120">
    <property type="term" value="P:CAAX-box protein maturation"/>
    <property type="evidence" value="ECO:0007669"/>
    <property type="project" value="UniProtKB-ARBA"/>
</dbReference>
<dbReference type="GO" id="GO:0008237">
    <property type="term" value="F:metallopeptidase activity"/>
    <property type="evidence" value="ECO:0007669"/>
    <property type="project" value="UniProtKB-KW"/>
</dbReference>
<dbReference type="EMBL" id="QDKQ01000033">
    <property type="protein sequence ID" value="PVM91045.1"/>
    <property type="molecule type" value="Genomic_DNA"/>
</dbReference>
<organism evidence="3 4">
    <name type="scientific">Caulobacter endophyticus</name>
    <dbReference type="NCBI Taxonomy" id="2172652"/>
    <lineage>
        <taxon>Bacteria</taxon>
        <taxon>Pseudomonadati</taxon>
        <taxon>Pseudomonadota</taxon>
        <taxon>Alphaproteobacteria</taxon>
        <taxon>Caulobacterales</taxon>
        <taxon>Caulobacteraceae</taxon>
        <taxon>Caulobacter</taxon>
    </lineage>
</organism>
<accession>A0A2T9K4Z0</accession>
<dbReference type="InterPro" id="IPR003675">
    <property type="entry name" value="Rce1/LyrA-like_dom"/>
</dbReference>
<proteinExistence type="predicted"/>
<evidence type="ECO:0000313" key="4">
    <source>
        <dbReference type="Proteomes" id="UP000245073"/>
    </source>
</evidence>
<reference evidence="3 4" key="1">
    <citation type="submission" date="2018-04" db="EMBL/GenBank/DDBJ databases">
        <title>The genome sequence of Caulobacter sp. 744.</title>
        <authorList>
            <person name="Gao J."/>
            <person name="Sun J."/>
        </authorList>
    </citation>
    <scope>NUCLEOTIDE SEQUENCE [LARGE SCALE GENOMIC DNA]</scope>
    <source>
        <strain evidence="3 4">774</strain>
    </source>
</reference>
<keyword evidence="3" id="KW-0482">Metalloprotease</keyword>
<gene>
    <name evidence="3" type="ORF">DDF67_08550</name>
</gene>
<keyword evidence="1" id="KW-1133">Transmembrane helix</keyword>
<evidence type="ECO:0000256" key="1">
    <source>
        <dbReference type="SAM" id="Phobius"/>
    </source>
</evidence>